<evidence type="ECO:0000313" key="1">
    <source>
        <dbReference type="EMBL" id="VDN45498.1"/>
    </source>
</evidence>
<evidence type="ECO:0000313" key="2">
    <source>
        <dbReference type="Proteomes" id="UP000281553"/>
    </source>
</evidence>
<sequence>MGLKIETDKASLMVLETRKLLGILFEMPQRDRRIPDLEAQLRQSTYVVDENTDERQPISADNKHILSESRLEDIKVRACFVSPAERAALWNNWRCLTKEGTEPHDNIPVPEFAEESFAYPIGDEGGQ</sequence>
<proteinExistence type="predicted"/>
<name>A0A3P7P939_DIBLA</name>
<dbReference type="Proteomes" id="UP000281553">
    <property type="component" value="Unassembled WGS sequence"/>
</dbReference>
<organism evidence="1 2">
    <name type="scientific">Dibothriocephalus latus</name>
    <name type="common">Fish tapeworm</name>
    <name type="synonym">Diphyllobothrium latum</name>
    <dbReference type="NCBI Taxonomy" id="60516"/>
    <lineage>
        <taxon>Eukaryota</taxon>
        <taxon>Metazoa</taxon>
        <taxon>Spiralia</taxon>
        <taxon>Lophotrochozoa</taxon>
        <taxon>Platyhelminthes</taxon>
        <taxon>Cestoda</taxon>
        <taxon>Eucestoda</taxon>
        <taxon>Diphyllobothriidea</taxon>
        <taxon>Diphyllobothriidae</taxon>
        <taxon>Dibothriocephalus</taxon>
    </lineage>
</organism>
<reference evidence="1 2" key="1">
    <citation type="submission" date="2018-11" db="EMBL/GenBank/DDBJ databases">
        <authorList>
            <consortium name="Pathogen Informatics"/>
        </authorList>
    </citation>
    <scope>NUCLEOTIDE SEQUENCE [LARGE SCALE GENOMIC DNA]</scope>
</reference>
<protein>
    <submittedName>
        <fullName evidence="1">Uncharacterized protein</fullName>
    </submittedName>
</protein>
<gene>
    <name evidence="1" type="ORF">DILT_LOCUS19623</name>
</gene>
<dbReference type="EMBL" id="UYRU01116974">
    <property type="protein sequence ID" value="VDN45498.1"/>
    <property type="molecule type" value="Genomic_DNA"/>
</dbReference>
<dbReference type="AlphaFoldDB" id="A0A3P7P939"/>
<accession>A0A3P7P939</accession>
<keyword evidence="2" id="KW-1185">Reference proteome</keyword>
<dbReference type="OrthoDB" id="337660at2759"/>